<dbReference type="InterPro" id="IPR002477">
    <property type="entry name" value="Peptidoglycan-bd-like"/>
</dbReference>
<keyword evidence="4" id="KW-1185">Reference proteome</keyword>
<reference evidence="4" key="1">
    <citation type="submission" date="2015-05" db="EMBL/GenBank/DDBJ databases">
        <authorList>
            <person name="Rodrigo-Torres Lidia"/>
            <person name="Arahal R.David."/>
        </authorList>
    </citation>
    <scope>NUCLEOTIDE SEQUENCE [LARGE SCALE GENOMIC DNA]</scope>
    <source>
        <strain evidence="4">CECT 7321</strain>
    </source>
</reference>
<dbReference type="Gene3D" id="1.10.101.10">
    <property type="entry name" value="PGBD-like superfamily/PGBD"/>
    <property type="match status" value="1"/>
</dbReference>
<gene>
    <name evidence="3" type="ORF">NIT7321_02732</name>
</gene>
<dbReference type="Pfam" id="PF01471">
    <property type="entry name" value="PG_binding_1"/>
    <property type="match status" value="1"/>
</dbReference>
<evidence type="ECO:0000259" key="2">
    <source>
        <dbReference type="Pfam" id="PF01471"/>
    </source>
</evidence>
<dbReference type="EMBL" id="CVRL01000035">
    <property type="protein sequence ID" value="CRL11862.1"/>
    <property type="molecule type" value="Genomic_DNA"/>
</dbReference>
<evidence type="ECO:0000256" key="1">
    <source>
        <dbReference type="SAM" id="SignalP"/>
    </source>
</evidence>
<organism evidence="3 4">
    <name type="scientific">Phaeobacter italicus</name>
    <dbReference type="NCBI Taxonomy" id="481446"/>
    <lineage>
        <taxon>Bacteria</taxon>
        <taxon>Pseudomonadati</taxon>
        <taxon>Pseudomonadota</taxon>
        <taxon>Alphaproteobacteria</taxon>
        <taxon>Rhodobacterales</taxon>
        <taxon>Roseobacteraceae</taxon>
        <taxon>Phaeobacter</taxon>
    </lineage>
</organism>
<name>A0A0H5D3R7_9RHOB</name>
<evidence type="ECO:0000313" key="3">
    <source>
        <dbReference type="EMBL" id="CRL11862.1"/>
    </source>
</evidence>
<evidence type="ECO:0000313" key="4">
    <source>
        <dbReference type="Proteomes" id="UP000043764"/>
    </source>
</evidence>
<accession>A0A0H5D3R7</accession>
<dbReference type="InterPro" id="IPR036366">
    <property type="entry name" value="PGBDSf"/>
</dbReference>
<dbReference type="Proteomes" id="UP000043764">
    <property type="component" value="Unassembled WGS sequence"/>
</dbReference>
<protein>
    <submittedName>
        <fullName evidence="3">His-Xaa-Ser repeat protein HxsA</fullName>
    </submittedName>
</protein>
<proteinExistence type="predicted"/>
<dbReference type="RefSeq" id="WP_050673761.1">
    <property type="nucleotide sequence ID" value="NZ_CVRL01000035.1"/>
</dbReference>
<dbReference type="SUPFAM" id="SSF47090">
    <property type="entry name" value="PGBD-like"/>
    <property type="match status" value="1"/>
</dbReference>
<dbReference type="AlphaFoldDB" id="A0A0H5D3R7"/>
<feature type="chain" id="PRO_5005218101" evidence="1">
    <location>
        <begin position="28"/>
        <end position="183"/>
    </location>
</feature>
<dbReference type="STRING" id="481446.NIT7645_00478"/>
<feature type="signal peptide" evidence="1">
    <location>
        <begin position="1"/>
        <end position="27"/>
    </location>
</feature>
<keyword evidence="1" id="KW-0732">Signal</keyword>
<feature type="domain" description="Peptidoglycan binding-like" evidence="2">
    <location>
        <begin position="127"/>
        <end position="162"/>
    </location>
</feature>
<dbReference type="InterPro" id="IPR036365">
    <property type="entry name" value="PGBD-like_sf"/>
</dbReference>
<dbReference type="PROSITE" id="PS51257">
    <property type="entry name" value="PROKAR_LIPOPROTEIN"/>
    <property type="match status" value="1"/>
</dbReference>
<sequence length="183" mass="19749">MADNLRRHGHRLLAGCALSGLLIGALAGCAGTTGTLGAQVSRAETQPPQSPADAPPGTCWSTHTSPAVIETVTVQVMTHPARVAPDGTIERPARFRRETRQSIVEERRESWFETPCPDQMSPYFIGSLQRALAVRGLYDGQITATMDAPTRAAVRRFQELDGFANDELSLLSARKLGLIAVEL</sequence>